<accession>A0A1J4JWM0</accession>
<comment type="caution">
    <text evidence="1">The sequence shown here is derived from an EMBL/GenBank/DDBJ whole genome shotgun (WGS) entry which is preliminary data.</text>
</comment>
<gene>
    <name evidence="1" type="ORF">TRFO_31112</name>
</gene>
<evidence type="ECO:0000313" key="1">
    <source>
        <dbReference type="EMBL" id="OHT01926.1"/>
    </source>
</evidence>
<dbReference type="AlphaFoldDB" id="A0A1J4JWM0"/>
<protein>
    <submittedName>
        <fullName evidence="1">Uncharacterized protein</fullName>
    </submittedName>
</protein>
<reference evidence="1" key="1">
    <citation type="submission" date="2016-10" db="EMBL/GenBank/DDBJ databases">
        <authorList>
            <person name="Benchimol M."/>
            <person name="Almeida L.G."/>
            <person name="Vasconcelos A.T."/>
            <person name="Perreira-Neves A."/>
            <person name="Rosa I.A."/>
            <person name="Tasca T."/>
            <person name="Bogo M.R."/>
            <person name="de Souza W."/>
        </authorList>
    </citation>
    <scope>NUCLEOTIDE SEQUENCE [LARGE SCALE GENOMIC DNA]</scope>
    <source>
        <strain evidence="1">K</strain>
    </source>
</reference>
<dbReference type="RefSeq" id="XP_068355062.1">
    <property type="nucleotide sequence ID" value="XM_068507739.1"/>
</dbReference>
<dbReference type="Proteomes" id="UP000179807">
    <property type="component" value="Unassembled WGS sequence"/>
</dbReference>
<evidence type="ECO:0000313" key="2">
    <source>
        <dbReference type="Proteomes" id="UP000179807"/>
    </source>
</evidence>
<dbReference type="EMBL" id="MLAK01000889">
    <property type="protein sequence ID" value="OHT01926.1"/>
    <property type="molecule type" value="Genomic_DNA"/>
</dbReference>
<name>A0A1J4JWM0_9EUKA</name>
<organism evidence="1 2">
    <name type="scientific">Tritrichomonas foetus</name>
    <dbReference type="NCBI Taxonomy" id="1144522"/>
    <lineage>
        <taxon>Eukaryota</taxon>
        <taxon>Metamonada</taxon>
        <taxon>Parabasalia</taxon>
        <taxon>Tritrichomonadida</taxon>
        <taxon>Tritrichomonadidae</taxon>
        <taxon>Tritrichomonas</taxon>
    </lineage>
</organism>
<dbReference type="VEuPathDB" id="TrichDB:TRFO_31112"/>
<sequence length="231" mass="26588">MSNQHRMEVLEQMKSNIAADYDALVHSTNEIFLHHKNELSKIHQKKLADLEEWFQNEQKSAENIANGEHYQNDSDLEDKMQQISTRIGDFLAYKQKVLNEKFPEAAKFFIEHGYNSPILFSYQKDPPQFTPSVEIDTSDEPLFTQDEIERDLAIFQDTTIASIQKSMPYQRLLKGLQNGDQAVLTVKGMPPLPGTIGKVFDDMFEFKMMNNKPLSITYQAIARGQATIEPR</sequence>
<dbReference type="GeneID" id="94842443"/>
<keyword evidence="2" id="KW-1185">Reference proteome</keyword>
<proteinExistence type="predicted"/>